<dbReference type="Proteomes" id="UP001465755">
    <property type="component" value="Unassembled WGS sequence"/>
</dbReference>
<proteinExistence type="predicted"/>
<accession>A0AAW1PJD2</accession>
<protein>
    <submittedName>
        <fullName evidence="2">Uncharacterized protein</fullName>
    </submittedName>
</protein>
<feature type="compositionally biased region" description="Low complexity" evidence="1">
    <location>
        <begin position="366"/>
        <end position="377"/>
    </location>
</feature>
<feature type="compositionally biased region" description="Low complexity" evidence="1">
    <location>
        <begin position="349"/>
        <end position="358"/>
    </location>
</feature>
<sequence>MKQRHPNYLAEVTAAIMGQRQLRSNLDANEAVVLCGVHALMAKHNLEQPWERVLAVHEDMLDRAALSQRACIQMANAALQQFSALEKISQQRAEAVRDFARDLSQEGQLMQREAHNWLRTQAYLTKMEALHRVETTGRFQIWQTIILSEVLDVQQCAQLQLTFDPNIYPDMPVLVRLLIKWLDPKPQQQRLSDNTALPGRQIKQAMLAQQQEQQQQGGGNVNPAMHHGNYALDPPRHDLPLRGLTIPSSKGVVTQQLRPRTSQEGEQASPRIQSASPRIQTASPLAQGSSPRAQGGSPRTSHPAHMYKLQDRNTAVHVVMRNPIPQLKREQQHQEPPHAAHEPDAGADAVVVEVRAPAVPRPPSGSGPSESSSAPSK</sequence>
<organism evidence="2 3">
    <name type="scientific">Symbiochloris irregularis</name>
    <dbReference type="NCBI Taxonomy" id="706552"/>
    <lineage>
        <taxon>Eukaryota</taxon>
        <taxon>Viridiplantae</taxon>
        <taxon>Chlorophyta</taxon>
        <taxon>core chlorophytes</taxon>
        <taxon>Trebouxiophyceae</taxon>
        <taxon>Trebouxiales</taxon>
        <taxon>Trebouxiaceae</taxon>
        <taxon>Symbiochloris</taxon>
    </lineage>
</organism>
<reference evidence="2 3" key="1">
    <citation type="journal article" date="2024" name="Nat. Commun.">
        <title>Phylogenomics reveals the evolutionary origins of lichenization in chlorophyte algae.</title>
        <authorList>
            <person name="Puginier C."/>
            <person name="Libourel C."/>
            <person name="Otte J."/>
            <person name="Skaloud P."/>
            <person name="Haon M."/>
            <person name="Grisel S."/>
            <person name="Petersen M."/>
            <person name="Berrin J.G."/>
            <person name="Delaux P.M."/>
            <person name="Dal Grande F."/>
            <person name="Keller J."/>
        </authorList>
    </citation>
    <scope>NUCLEOTIDE SEQUENCE [LARGE SCALE GENOMIC DNA]</scope>
    <source>
        <strain evidence="2 3">SAG 2036</strain>
    </source>
</reference>
<evidence type="ECO:0000313" key="2">
    <source>
        <dbReference type="EMBL" id="KAK9808107.1"/>
    </source>
</evidence>
<name>A0AAW1PJD2_9CHLO</name>
<gene>
    <name evidence="2" type="ORF">WJX73_006800</name>
</gene>
<evidence type="ECO:0000313" key="3">
    <source>
        <dbReference type="Proteomes" id="UP001465755"/>
    </source>
</evidence>
<keyword evidence="3" id="KW-1185">Reference proteome</keyword>
<comment type="caution">
    <text evidence="2">The sequence shown here is derived from an EMBL/GenBank/DDBJ whole genome shotgun (WGS) entry which is preliminary data.</text>
</comment>
<feature type="compositionally biased region" description="Polar residues" evidence="1">
    <location>
        <begin position="246"/>
        <end position="300"/>
    </location>
</feature>
<dbReference type="EMBL" id="JALJOQ010000027">
    <property type="protein sequence ID" value="KAK9808107.1"/>
    <property type="molecule type" value="Genomic_DNA"/>
</dbReference>
<feature type="compositionally biased region" description="Basic and acidic residues" evidence="1">
    <location>
        <begin position="327"/>
        <end position="344"/>
    </location>
</feature>
<feature type="region of interest" description="Disordered" evidence="1">
    <location>
        <begin position="206"/>
        <end position="377"/>
    </location>
</feature>
<dbReference type="AlphaFoldDB" id="A0AAW1PJD2"/>
<evidence type="ECO:0000256" key="1">
    <source>
        <dbReference type="SAM" id="MobiDB-lite"/>
    </source>
</evidence>